<keyword evidence="5" id="KW-1185">Reference proteome</keyword>
<evidence type="ECO:0000313" key="3">
    <source>
        <dbReference type="EMBL" id="MBB5378743.1"/>
    </source>
</evidence>
<dbReference type="Proteomes" id="UP000539473">
    <property type="component" value="Unassembled WGS sequence"/>
</dbReference>
<sequence length="78" mass="8953">MTTTQNSDLLAVANAAVEERKARVERARIVKHARRSSAMEGMPLTPQEQQWLEQYVQGKKTTAQLREEVLSQYPNRKV</sequence>
<dbReference type="EMBL" id="JACHFK010000015">
    <property type="protein sequence ID" value="MBB5378743.1"/>
    <property type="molecule type" value="Genomic_DNA"/>
</dbReference>
<reference evidence="2" key="4">
    <citation type="submission" date="2024-05" db="EMBL/GenBank/DDBJ databases">
        <authorList>
            <person name="Sun Q."/>
            <person name="Zhou Y."/>
        </authorList>
    </citation>
    <scope>NUCLEOTIDE SEQUENCE</scope>
    <source>
        <strain evidence="2">CGMCC 1.18437</strain>
    </source>
</reference>
<evidence type="ECO:0000313" key="5">
    <source>
        <dbReference type="Proteomes" id="UP000619376"/>
    </source>
</evidence>
<dbReference type="Gene3D" id="1.10.8.1050">
    <property type="entry name" value="Antitoxin VbhA-like"/>
    <property type="match status" value="1"/>
</dbReference>
<evidence type="ECO:0000259" key="1">
    <source>
        <dbReference type="Pfam" id="PF18495"/>
    </source>
</evidence>
<dbReference type="Pfam" id="PF18495">
    <property type="entry name" value="VbhA"/>
    <property type="match status" value="1"/>
</dbReference>
<dbReference type="CDD" id="cd11586">
    <property type="entry name" value="VbhA_like"/>
    <property type="match status" value="1"/>
</dbReference>
<dbReference type="InterPro" id="IPR041535">
    <property type="entry name" value="VbhA"/>
</dbReference>
<reference evidence="5" key="2">
    <citation type="journal article" date="2019" name="Int. J. Syst. Evol. Microbiol.">
        <title>The Global Catalogue of Microorganisms (GCM) 10K type strain sequencing project: providing services to taxonomists for standard genome sequencing and annotation.</title>
        <authorList>
            <consortium name="The Broad Institute Genomics Platform"/>
            <consortium name="The Broad Institute Genome Sequencing Center for Infectious Disease"/>
            <person name="Wu L."/>
            <person name="Ma J."/>
        </authorList>
    </citation>
    <scope>NUCLEOTIDE SEQUENCE [LARGE SCALE GENOMIC DNA]</scope>
    <source>
        <strain evidence="5">CGMCC 1.18437</strain>
    </source>
</reference>
<dbReference type="Proteomes" id="UP000619376">
    <property type="component" value="Unassembled WGS sequence"/>
</dbReference>
<accession>A0A7W8KK84</accession>
<name>A0A7W8KK84_9DEIO</name>
<comment type="caution">
    <text evidence="3">The sequence shown here is derived from an EMBL/GenBank/DDBJ whole genome shotgun (WGS) entry which is preliminary data.</text>
</comment>
<protein>
    <recommendedName>
        <fullName evidence="1">Antitoxin VbhA domain-containing protein</fullName>
    </recommendedName>
</protein>
<dbReference type="InterPro" id="IPR043038">
    <property type="entry name" value="VbhA_sf"/>
</dbReference>
<reference evidence="2" key="1">
    <citation type="journal article" date="2014" name="Int. J. Syst. Evol. Microbiol.">
        <title>Complete genome of a new Firmicutes species belonging to the dominant human colonic microbiota ('Ruminococcus bicirculans') reveals two chromosomes and a selective capacity to utilize plant glucans.</title>
        <authorList>
            <consortium name="NISC Comparative Sequencing Program"/>
            <person name="Wegmann U."/>
            <person name="Louis P."/>
            <person name="Goesmann A."/>
            <person name="Henrissat B."/>
            <person name="Duncan S.H."/>
            <person name="Flint H.J."/>
        </authorList>
    </citation>
    <scope>NUCLEOTIDE SEQUENCE</scope>
    <source>
        <strain evidence="2">CGMCC 1.18437</strain>
    </source>
</reference>
<feature type="domain" description="Antitoxin VbhA" evidence="1">
    <location>
        <begin position="26"/>
        <end position="70"/>
    </location>
</feature>
<evidence type="ECO:0000313" key="4">
    <source>
        <dbReference type="Proteomes" id="UP000539473"/>
    </source>
</evidence>
<dbReference type="AlphaFoldDB" id="A0A7W8KK84"/>
<dbReference type="InterPro" id="IPR033788">
    <property type="entry name" value="VbhA-like"/>
</dbReference>
<reference evidence="3 4" key="3">
    <citation type="submission" date="2020-08" db="EMBL/GenBank/DDBJ databases">
        <title>Genomic Encyclopedia of Type Strains, Phase IV (KMG-IV): sequencing the most valuable type-strain genomes for metagenomic binning, comparative biology and taxonomic classification.</title>
        <authorList>
            <person name="Goeker M."/>
        </authorList>
    </citation>
    <scope>NUCLEOTIDE SEQUENCE [LARGE SCALE GENOMIC DNA]</scope>
    <source>
        <strain evidence="3 4">DSM 27521</strain>
    </source>
</reference>
<evidence type="ECO:0000313" key="2">
    <source>
        <dbReference type="EMBL" id="GHF60292.1"/>
    </source>
</evidence>
<gene>
    <name evidence="2" type="ORF">GCM10017781_40570</name>
    <name evidence="3" type="ORF">HNQ07_004250</name>
</gene>
<proteinExistence type="predicted"/>
<dbReference type="RefSeq" id="WP_184115480.1">
    <property type="nucleotide sequence ID" value="NZ_BNAJ01000014.1"/>
</dbReference>
<dbReference type="EMBL" id="BNAJ01000014">
    <property type="protein sequence ID" value="GHF60292.1"/>
    <property type="molecule type" value="Genomic_DNA"/>
</dbReference>
<organism evidence="3 4">
    <name type="scientific">Deinococcus metalli</name>
    <dbReference type="NCBI Taxonomy" id="1141878"/>
    <lineage>
        <taxon>Bacteria</taxon>
        <taxon>Thermotogati</taxon>
        <taxon>Deinococcota</taxon>
        <taxon>Deinococci</taxon>
        <taxon>Deinococcales</taxon>
        <taxon>Deinococcaceae</taxon>
        <taxon>Deinococcus</taxon>
    </lineage>
</organism>